<dbReference type="PANTHER" id="PTHR42870">
    <property type="entry name" value="ACETYL-COA C-ACETYLTRANSFERASE"/>
    <property type="match status" value="1"/>
</dbReference>
<dbReference type="Pfam" id="PF22691">
    <property type="entry name" value="Thiolase_C_1"/>
    <property type="match status" value="1"/>
</dbReference>
<dbReference type="InterPro" id="IPR020613">
    <property type="entry name" value="Thiolase_CS"/>
</dbReference>
<dbReference type="EC" id="2.3.1.176" evidence="1"/>
<evidence type="ECO:0000259" key="7">
    <source>
        <dbReference type="Pfam" id="PF00108"/>
    </source>
</evidence>
<dbReference type="PANTHER" id="PTHR42870:SF1">
    <property type="entry name" value="NON-SPECIFIC LIPID-TRANSFER PROTEIN-LIKE 2"/>
    <property type="match status" value="1"/>
</dbReference>
<feature type="domain" description="Thiolase C-terminal" evidence="8">
    <location>
        <begin position="241"/>
        <end position="370"/>
    </location>
</feature>
<evidence type="ECO:0000256" key="3">
    <source>
        <dbReference type="ARBA" id="ARBA00022679"/>
    </source>
</evidence>
<dbReference type="InterPro" id="IPR020616">
    <property type="entry name" value="Thiolase_N"/>
</dbReference>
<keyword evidence="5" id="KW-0446">Lipid-binding</keyword>
<name>A0A7W8P0Q4_9BURK</name>
<dbReference type="GO" id="GO:0003988">
    <property type="term" value="F:acetyl-CoA C-acyltransferase activity"/>
    <property type="evidence" value="ECO:0007669"/>
    <property type="project" value="UniProtKB-ARBA"/>
</dbReference>
<dbReference type="InterPro" id="IPR055140">
    <property type="entry name" value="Thiolase_C_2"/>
</dbReference>
<evidence type="ECO:0000313" key="9">
    <source>
        <dbReference type="EMBL" id="MBB5398040.1"/>
    </source>
</evidence>
<dbReference type="Proteomes" id="UP000592820">
    <property type="component" value="Unassembled WGS sequence"/>
</dbReference>
<sequence>MSHNNFRRVAVAGVAMSQFGKRPDTTLQDLGWPVVKQAIADSGFDRKQIEAVYCGSAYGGRLVGQRVLRPLGLLGIPVVNCENACSSGATAFREAWLAIANGLCDVALVLGIDKLTSLGGGVLPGQPEDHEVSVGMSMPVMYAMRARRYMHEHGISDADLAQVAVKAHKHGALNPWAQLRNEVSLEQVLNARPIAEPFTLMHCCPTGDGASAVVLCAAECVPASGRKPVWVATSHLTSGKYMTGFRDMTTPEITVRGAKDAYEEAGIGPDDISVAEVHDAFTIAELLYYEAFGFCPQGEAIQLLKSGATSVGGRIPVNPSGGLLSKGHPVGATGIAQITEIVWQLRGEAKGRQVEGAKVGLAHCTGGGISGLDHGACAINIFTL</sequence>
<organism evidence="9 10">
    <name type="scientific">Paraburkholderia youngii</name>
    <dbReference type="NCBI Taxonomy" id="2782701"/>
    <lineage>
        <taxon>Bacteria</taxon>
        <taxon>Pseudomonadati</taxon>
        <taxon>Pseudomonadota</taxon>
        <taxon>Betaproteobacteria</taxon>
        <taxon>Burkholderiales</taxon>
        <taxon>Burkholderiaceae</taxon>
        <taxon>Paraburkholderia</taxon>
    </lineage>
</organism>
<protein>
    <recommendedName>
        <fullName evidence="1">propanoyl-CoA C-acyltransferase</fullName>
        <ecNumber evidence="1">2.3.1.176</ecNumber>
    </recommendedName>
    <alternativeName>
        <fullName evidence="6">Propanoyl-CoA C-acyltransferase</fullName>
    </alternativeName>
</protein>
<accession>A0A7W8P0Q4</accession>
<dbReference type="GO" id="GO:0006869">
    <property type="term" value="P:lipid transport"/>
    <property type="evidence" value="ECO:0007669"/>
    <property type="project" value="UniProtKB-KW"/>
</dbReference>
<evidence type="ECO:0000256" key="1">
    <source>
        <dbReference type="ARBA" id="ARBA00012352"/>
    </source>
</evidence>
<dbReference type="RefSeq" id="WP_184224966.1">
    <property type="nucleotide sequence ID" value="NZ_JACHDE010000001.1"/>
</dbReference>
<comment type="caution">
    <text evidence="9">The sequence shown here is derived from an EMBL/GenBank/DDBJ whole genome shotgun (WGS) entry which is preliminary data.</text>
</comment>
<proteinExistence type="predicted"/>
<keyword evidence="9" id="KW-0012">Acyltransferase</keyword>
<dbReference type="PROSITE" id="PS00737">
    <property type="entry name" value="THIOLASE_2"/>
    <property type="match status" value="1"/>
</dbReference>
<dbReference type="EMBL" id="JACHDE010000001">
    <property type="protein sequence ID" value="MBB5398040.1"/>
    <property type="molecule type" value="Genomic_DNA"/>
</dbReference>
<evidence type="ECO:0000259" key="8">
    <source>
        <dbReference type="Pfam" id="PF22691"/>
    </source>
</evidence>
<dbReference type="Gene3D" id="3.40.47.10">
    <property type="match status" value="1"/>
</dbReference>
<dbReference type="SUPFAM" id="SSF53901">
    <property type="entry name" value="Thiolase-like"/>
    <property type="match status" value="1"/>
</dbReference>
<dbReference type="InterPro" id="IPR016039">
    <property type="entry name" value="Thiolase-like"/>
</dbReference>
<evidence type="ECO:0000256" key="5">
    <source>
        <dbReference type="ARBA" id="ARBA00023121"/>
    </source>
</evidence>
<evidence type="ECO:0000313" key="10">
    <source>
        <dbReference type="Proteomes" id="UP000592820"/>
    </source>
</evidence>
<dbReference type="AlphaFoldDB" id="A0A7W8P0Q4"/>
<reference evidence="9 10" key="1">
    <citation type="submission" date="2020-08" db="EMBL/GenBank/DDBJ databases">
        <title>Genomic Encyclopedia of Type Strains, Phase IV (KMG-V): Genome sequencing to study the core and pangenomes of soil and plant-associated prokaryotes.</title>
        <authorList>
            <person name="Whitman W."/>
        </authorList>
    </citation>
    <scope>NUCLEOTIDE SEQUENCE [LARGE SCALE GENOMIC DNA]</scope>
    <source>
        <strain evidence="9 10">JPY162</strain>
    </source>
</reference>
<keyword evidence="2" id="KW-0813">Transport</keyword>
<keyword evidence="4" id="KW-0445">Lipid transport</keyword>
<dbReference type="GO" id="GO:0008289">
    <property type="term" value="F:lipid binding"/>
    <property type="evidence" value="ECO:0007669"/>
    <property type="project" value="UniProtKB-KW"/>
</dbReference>
<dbReference type="Pfam" id="PF00108">
    <property type="entry name" value="Thiolase_N"/>
    <property type="match status" value="1"/>
</dbReference>
<evidence type="ECO:0000256" key="4">
    <source>
        <dbReference type="ARBA" id="ARBA00023055"/>
    </source>
</evidence>
<feature type="domain" description="Thiolase N-terminal" evidence="7">
    <location>
        <begin position="9"/>
        <end position="218"/>
    </location>
</feature>
<dbReference type="InterPro" id="IPR002155">
    <property type="entry name" value="Thiolase"/>
</dbReference>
<dbReference type="PIRSF" id="PIRSF000429">
    <property type="entry name" value="Ac-CoA_Ac_transf"/>
    <property type="match status" value="1"/>
</dbReference>
<gene>
    <name evidence="9" type="ORF">HDG41_000076</name>
</gene>
<dbReference type="CDD" id="cd00829">
    <property type="entry name" value="SCP-x_thiolase"/>
    <property type="match status" value="1"/>
</dbReference>
<evidence type="ECO:0000256" key="2">
    <source>
        <dbReference type="ARBA" id="ARBA00022448"/>
    </source>
</evidence>
<evidence type="ECO:0000256" key="6">
    <source>
        <dbReference type="ARBA" id="ARBA00032316"/>
    </source>
</evidence>
<keyword evidence="3 9" id="KW-0808">Transferase</keyword>